<dbReference type="Proteomes" id="UP000270094">
    <property type="component" value="Unassembled WGS sequence"/>
</dbReference>
<reference evidence="1 2" key="1">
    <citation type="submission" date="2018-11" db="EMBL/GenBank/DDBJ databases">
        <authorList>
            <consortium name="Pathogen Informatics"/>
        </authorList>
    </citation>
    <scope>NUCLEOTIDE SEQUENCE [LARGE SCALE GENOMIC DNA]</scope>
</reference>
<sequence length="64" mass="7542">MLFEMEVKVNVVERSQERRKSGMVEHVVFSLEPDEEHRTGKRLAYKFKRQTRATSDLETCDPVS</sequence>
<keyword evidence="2" id="KW-1185">Reference proteome</keyword>
<organism evidence="1 2">
    <name type="scientific">Strongylus vulgaris</name>
    <name type="common">Blood worm</name>
    <dbReference type="NCBI Taxonomy" id="40348"/>
    <lineage>
        <taxon>Eukaryota</taxon>
        <taxon>Metazoa</taxon>
        <taxon>Ecdysozoa</taxon>
        <taxon>Nematoda</taxon>
        <taxon>Chromadorea</taxon>
        <taxon>Rhabditida</taxon>
        <taxon>Rhabditina</taxon>
        <taxon>Rhabditomorpha</taxon>
        <taxon>Strongyloidea</taxon>
        <taxon>Strongylidae</taxon>
        <taxon>Strongylus</taxon>
    </lineage>
</organism>
<name>A0A3P7LSD1_STRVU</name>
<evidence type="ECO:0000313" key="1">
    <source>
        <dbReference type="EMBL" id="VDM85295.1"/>
    </source>
</evidence>
<protein>
    <submittedName>
        <fullName evidence="1">Uncharacterized protein</fullName>
    </submittedName>
</protein>
<accession>A0A3P7LSD1</accession>
<evidence type="ECO:0000313" key="2">
    <source>
        <dbReference type="Proteomes" id="UP000270094"/>
    </source>
</evidence>
<dbReference type="OrthoDB" id="6127067at2759"/>
<dbReference type="AlphaFoldDB" id="A0A3P7LSD1"/>
<gene>
    <name evidence="1" type="ORF">SVUK_LOCUS20293</name>
</gene>
<dbReference type="EMBL" id="UYYB01138663">
    <property type="protein sequence ID" value="VDM85295.1"/>
    <property type="molecule type" value="Genomic_DNA"/>
</dbReference>
<proteinExistence type="predicted"/>